<proteinExistence type="inferred from homology"/>
<dbReference type="GO" id="GO:0006535">
    <property type="term" value="P:cysteine biosynthetic process from serine"/>
    <property type="evidence" value="ECO:0007669"/>
    <property type="project" value="InterPro"/>
</dbReference>
<keyword evidence="6 9" id="KW-0663">Pyridoxal phosphate</keyword>
<evidence type="ECO:0000256" key="8">
    <source>
        <dbReference type="ARBA" id="ARBA00047931"/>
    </source>
</evidence>
<evidence type="ECO:0000256" key="4">
    <source>
        <dbReference type="ARBA" id="ARBA00022605"/>
    </source>
</evidence>
<dbReference type="NCBIfam" id="TIGR01139">
    <property type="entry name" value="cysK"/>
    <property type="match status" value="1"/>
</dbReference>
<evidence type="ECO:0000256" key="2">
    <source>
        <dbReference type="ARBA" id="ARBA00007103"/>
    </source>
</evidence>
<dbReference type="InterPro" id="IPR050214">
    <property type="entry name" value="Cys_Synth/Cystath_Beta-Synth"/>
</dbReference>
<protein>
    <recommendedName>
        <fullName evidence="3">cysteine synthase</fullName>
        <ecNumber evidence="3">2.5.1.47</ecNumber>
    </recommendedName>
</protein>
<dbReference type="InterPro" id="IPR005859">
    <property type="entry name" value="CysK"/>
</dbReference>
<dbReference type="Pfam" id="PF00291">
    <property type="entry name" value="PALP"/>
    <property type="match status" value="1"/>
</dbReference>
<accession>A0A523US63</accession>
<sequence length="305" mass="33343">MNIKGSIMDCIGKTPLVYLKRLGSGVNATIAAKLEMFNPYSIKDRPVYYMIKEAEKRGQIKEGTTIIEASSGNTAIALAYICGMKGYRLIICMSEIQSLERKKIIKALGAELELTPKEKGTLGSRERAKELHEEIPDSYYICQHSNPDNTKAHVETTAEELWSDTDGKIDVLVAGLGTTGTAMGVAEVIKSRKPGFKVIGIEPEQAPVLSKGIFNPHRMMGTAPGWVPDLYDSSLVDEIVTVSEEDAFGTCRRLALEEGIFAGITSGATAHVSLDLARRKEFEGKLIVCIFADTGERYLSVEGLY</sequence>
<evidence type="ECO:0000313" key="12">
    <source>
        <dbReference type="Proteomes" id="UP000315525"/>
    </source>
</evidence>
<evidence type="ECO:0000256" key="1">
    <source>
        <dbReference type="ARBA" id="ARBA00001933"/>
    </source>
</evidence>
<dbReference type="FunFam" id="3.40.50.1100:FF:000006">
    <property type="entry name" value="Cysteine synthase"/>
    <property type="match status" value="1"/>
</dbReference>
<evidence type="ECO:0000256" key="3">
    <source>
        <dbReference type="ARBA" id="ARBA00012681"/>
    </source>
</evidence>
<dbReference type="SUPFAM" id="SSF53686">
    <property type="entry name" value="Tryptophan synthase beta subunit-like PLP-dependent enzymes"/>
    <property type="match status" value="1"/>
</dbReference>
<dbReference type="NCBIfam" id="TIGR01136">
    <property type="entry name" value="cysKM"/>
    <property type="match status" value="1"/>
</dbReference>
<evidence type="ECO:0000259" key="10">
    <source>
        <dbReference type="Pfam" id="PF00291"/>
    </source>
</evidence>
<organism evidence="11 12">
    <name type="scientific">candidate division TA06 bacterium</name>
    <dbReference type="NCBI Taxonomy" id="2250710"/>
    <lineage>
        <taxon>Bacteria</taxon>
        <taxon>Bacteria division TA06</taxon>
    </lineage>
</organism>
<dbReference type="EMBL" id="SOJN01000085">
    <property type="protein sequence ID" value="TET45397.1"/>
    <property type="molecule type" value="Genomic_DNA"/>
</dbReference>
<dbReference type="Proteomes" id="UP000315525">
    <property type="component" value="Unassembled WGS sequence"/>
</dbReference>
<comment type="catalytic activity">
    <reaction evidence="8">
        <text>O-acetyl-L-serine + hydrogen sulfide = L-cysteine + acetate</text>
        <dbReference type="Rhea" id="RHEA:14829"/>
        <dbReference type="ChEBI" id="CHEBI:29919"/>
        <dbReference type="ChEBI" id="CHEBI:30089"/>
        <dbReference type="ChEBI" id="CHEBI:35235"/>
        <dbReference type="ChEBI" id="CHEBI:58340"/>
        <dbReference type="EC" id="2.5.1.47"/>
    </reaction>
</comment>
<dbReference type="EC" id="2.5.1.47" evidence="3"/>
<feature type="domain" description="Tryptophan synthase beta chain-like PALP" evidence="10">
    <location>
        <begin position="8"/>
        <end position="293"/>
    </location>
</feature>
<dbReference type="InterPro" id="IPR036052">
    <property type="entry name" value="TrpB-like_PALP_sf"/>
</dbReference>
<dbReference type="PANTHER" id="PTHR10314">
    <property type="entry name" value="CYSTATHIONINE BETA-SYNTHASE"/>
    <property type="match status" value="1"/>
</dbReference>
<keyword evidence="5 11" id="KW-0808">Transferase</keyword>
<dbReference type="Gene3D" id="3.40.50.1100">
    <property type="match status" value="2"/>
</dbReference>
<evidence type="ECO:0000313" key="11">
    <source>
        <dbReference type="EMBL" id="TET45397.1"/>
    </source>
</evidence>
<comment type="similarity">
    <text evidence="2">Belongs to the cysteine synthase/cystathionine beta-synthase family.</text>
</comment>
<reference evidence="11 12" key="1">
    <citation type="submission" date="2019-03" db="EMBL/GenBank/DDBJ databases">
        <title>Metabolic potential of uncultured bacteria and archaea associated with petroleum seepage in deep-sea sediments.</title>
        <authorList>
            <person name="Dong X."/>
            <person name="Hubert C."/>
        </authorList>
    </citation>
    <scope>NUCLEOTIDE SEQUENCE [LARGE SCALE GENOMIC DNA]</scope>
    <source>
        <strain evidence="11">E44_bin18</strain>
    </source>
</reference>
<name>A0A523US63_UNCT6</name>
<evidence type="ECO:0000256" key="6">
    <source>
        <dbReference type="ARBA" id="ARBA00022898"/>
    </source>
</evidence>
<gene>
    <name evidence="11" type="primary">cysK</name>
    <name evidence="11" type="ORF">E3J62_07715</name>
</gene>
<keyword evidence="7" id="KW-0198">Cysteine biosynthesis</keyword>
<dbReference type="InterPro" id="IPR005856">
    <property type="entry name" value="Cys_synth"/>
</dbReference>
<comment type="cofactor">
    <cofactor evidence="1 9">
        <name>pyridoxal 5'-phosphate</name>
        <dbReference type="ChEBI" id="CHEBI:597326"/>
    </cofactor>
</comment>
<dbReference type="AlphaFoldDB" id="A0A523US63"/>
<dbReference type="CDD" id="cd01561">
    <property type="entry name" value="CBS_like"/>
    <property type="match status" value="1"/>
</dbReference>
<dbReference type="InterPro" id="IPR001926">
    <property type="entry name" value="TrpB-like_PALP"/>
</dbReference>
<dbReference type="GO" id="GO:0004124">
    <property type="term" value="F:cysteine synthase activity"/>
    <property type="evidence" value="ECO:0007669"/>
    <property type="project" value="UniProtKB-EC"/>
</dbReference>
<evidence type="ECO:0000256" key="5">
    <source>
        <dbReference type="ARBA" id="ARBA00022679"/>
    </source>
</evidence>
<comment type="caution">
    <text evidence="11">The sequence shown here is derived from an EMBL/GenBank/DDBJ whole genome shotgun (WGS) entry which is preliminary data.</text>
</comment>
<evidence type="ECO:0000256" key="7">
    <source>
        <dbReference type="ARBA" id="ARBA00023192"/>
    </source>
</evidence>
<feature type="modified residue" description="N6-(pyridoxal phosphate)lysine" evidence="9">
    <location>
        <position position="43"/>
    </location>
</feature>
<keyword evidence="4" id="KW-0028">Amino-acid biosynthesis</keyword>
<evidence type="ECO:0000256" key="9">
    <source>
        <dbReference type="PIRSR" id="PIRSR605856-51"/>
    </source>
</evidence>